<dbReference type="InterPro" id="IPR013977">
    <property type="entry name" value="GcvT_C"/>
</dbReference>
<sequence>MTAIGMGPRLRLPGLLPREEGLETYLVRAGGVTAVRLDGGDRLTVIDLAGRQPAELTVVAAGGANGSAIGISADAPASTLRRLAAGAHPGAGAETILAALAAGGVNPEHARAVQLFGEYSPAGARETFTASQPAQILVAAPGRVMRVDEQAANPPSELLLEVRRAVTRPAAEPHLPEPLADPVLDLRIDAATARDYQVKAGQYIQVIDIEGRQCSDFLAFGAHQLDSGIERGLDSTTTRYFMGNAYPQPGLFGKFYDQDAQPLVEIVRDTVGRHDTFGLACNAKYYEDFGYPGHVNCTDNFNARLAQYGIAARKGWPALNLFYNTAFDDANLLVFDEPWSRPGDYVLMRAMTDLVCASSACPDDIDPANAWVPTDVHIRVYDAERKFSMAISHRVTPESEATLTKKTAFAPRTSALTRQQTEYRGYWLPTSFDGHGPQAEYWACRERAAVMDLSPLRKFEVLGPDAEALLQRCVTRNIRKLSTGQVVYSAMCNETGGMIDDCTVFRLADTNFRFVGGDEYDGVWLREQAERAGLDRVWVKHSTDQLHNIAVQGPASRELLRELIWTPPTQPAFMDLTWFRFAIGRLGDHNGIPLLVSRTGYSGELGYELWVHPKDGPALWDAVWAAGEPHGLLPLGLDALDMLRIESGLVFAGYDFSDQTDPFEAGIGFTVPLKSKEDDFVGREALLSRKAHPQRSLVGLELAGNEPAQHGDCVHVGRSQVGVVTSATRSPVLRKNIALCRMAVQYAELGTEVEVGKLDGHQKRIPARVVRFPFYDPDKLRPRS</sequence>
<dbReference type="Proteomes" id="UP000294911">
    <property type="component" value="Unassembled WGS sequence"/>
</dbReference>
<dbReference type="SUPFAM" id="SSF101790">
    <property type="entry name" value="Aminomethyltransferase beta-barrel domain"/>
    <property type="match status" value="1"/>
</dbReference>
<evidence type="ECO:0000313" key="4">
    <source>
        <dbReference type="EMBL" id="TCP43897.1"/>
    </source>
</evidence>
<gene>
    <name evidence="4" type="ORF">EV191_12051</name>
</gene>
<dbReference type="InterPro" id="IPR029043">
    <property type="entry name" value="GcvT/YgfZ_C"/>
</dbReference>
<feature type="domain" description="DUF1989" evidence="3">
    <location>
        <begin position="188"/>
        <end position="355"/>
    </location>
</feature>
<proteinExistence type="predicted"/>
<organism evidence="4 5">
    <name type="scientific">Tamaricihabitans halophyticus</name>
    <dbReference type="NCBI Taxonomy" id="1262583"/>
    <lineage>
        <taxon>Bacteria</taxon>
        <taxon>Bacillati</taxon>
        <taxon>Actinomycetota</taxon>
        <taxon>Actinomycetes</taxon>
        <taxon>Pseudonocardiales</taxon>
        <taxon>Pseudonocardiaceae</taxon>
        <taxon>Tamaricihabitans</taxon>
    </lineage>
</organism>
<keyword evidence="5" id="KW-1185">Reference proteome</keyword>
<protein>
    <submittedName>
        <fullName evidence="4">Aminomethyltransferase</fullName>
    </submittedName>
</protein>
<dbReference type="PANTHER" id="PTHR43757">
    <property type="entry name" value="AMINOMETHYLTRANSFERASE"/>
    <property type="match status" value="1"/>
</dbReference>
<dbReference type="InterPro" id="IPR018959">
    <property type="entry name" value="DUF1989"/>
</dbReference>
<evidence type="ECO:0000259" key="3">
    <source>
        <dbReference type="Pfam" id="PF09347"/>
    </source>
</evidence>
<dbReference type="Gene3D" id="3.30.1360.120">
    <property type="entry name" value="Probable tRNA modification gtpase trme, domain 1"/>
    <property type="match status" value="1"/>
</dbReference>
<feature type="domain" description="GCVT N-terminal" evidence="1">
    <location>
        <begin position="421"/>
        <end position="674"/>
    </location>
</feature>
<reference evidence="4 5" key="1">
    <citation type="submission" date="2019-03" db="EMBL/GenBank/DDBJ databases">
        <title>Genomic Encyclopedia of Type Strains, Phase IV (KMG-IV): sequencing the most valuable type-strain genomes for metagenomic binning, comparative biology and taxonomic classification.</title>
        <authorList>
            <person name="Goeker M."/>
        </authorList>
    </citation>
    <scope>NUCLEOTIDE SEQUENCE [LARGE SCALE GENOMIC DNA]</scope>
    <source>
        <strain evidence="4 5">DSM 45765</strain>
    </source>
</reference>
<dbReference type="Pfam" id="PF09347">
    <property type="entry name" value="DUF1989"/>
    <property type="match status" value="1"/>
</dbReference>
<dbReference type="PANTHER" id="PTHR43757:SF2">
    <property type="entry name" value="AMINOMETHYLTRANSFERASE, MITOCHONDRIAL"/>
    <property type="match status" value="1"/>
</dbReference>
<evidence type="ECO:0000259" key="2">
    <source>
        <dbReference type="Pfam" id="PF08669"/>
    </source>
</evidence>
<dbReference type="RefSeq" id="WP_165913118.1">
    <property type="nucleotide sequence ID" value="NZ_SLXQ01000020.1"/>
</dbReference>
<name>A0A4R2Q5J4_9PSEU</name>
<dbReference type="GO" id="GO:0008168">
    <property type="term" value="F:methyltransferase activity"/>
    <property type="evidence" value="ECO:0007669"/>
    <property type="project" value="UniProtKB-KW"/>
</dbReference>
<evidence type="ECO:0000259" key="1">
    <source>
        <dbReference type="Pfam" id="PF01571"/>
    </source>
</evidence>
<dbReference type="Pfam" id="PF01571">
    <property type="entry name" value="GCV_T"/>
    <property type="match status" value="1"/>
</dbReference>
<dbReference type="Pfam" id="PF08669">
    <property type="entry name" value="GCV_T_C"/>
    <property type="match status" value="1"/>
</dbReference>
<keyword evidence="4" id="KW-0808">Transferase</keyword>
<dbReference type="EMBL" id="SLXQ01000020">
    <property type="protein sequence ID" value="TCP43897.1"/>
    <property type="molecule type" value="Genomic_DNA"/>
</dbReference>
<dbReference type="InterPro" id="IPR028896">
    <property type="entry name" value="GcvT/YgfZ/DmdA"/>
</dbReference>
<evidence type="ECO:0000313" key="5">
    <source>
        <dbReference type="Proteomes" id="UP000294911"/>
    </source>
</evidence>
<dbReference type="InterPro" id="IPR006222">
    <property type="entry name" value="GCVT_N"/>
</dbReference>
<comment type="caution">
    <text evidence="4">The sequence shown here is derived from an EMBL/GenBank/DDBJ whole genome shotgun (WGS) entry which is preliminary data.</text>
</comment>
<keyword evidence="4" id="KW-0489">Methyltransferase</keyword>
<dbReference type="AlphaFoldDB" id="A0A4R2Q5J4"/>
<accession>A0A4R2Q5J4</accession>
<dbReference type="SUPFAM" id="SSF103025">
    <property type="entry name" value="Folate-binding domain"/>
    <property type="match status" value="1"/>
</dbReference>
<dbReference type="GO" id="GO:0032259">
    <property type="term" value="P:methylation"/>
    <property type="evidence" value="ECO:0007669"/>
    <property type="project" value="UniProtKB-KW"/>
</dbReference>
<dbReference type="InterPro" id="IPR027266">
    <property type="entry name" value="TrmE/GcvT-like"/>
</dbReference>
<feature type="domain" description="Aminomethyltransferase C-terminal" evidence="2">
    <location>
        <begin position="695"/>
        <end position="776"/>
    </location>
</feature>